<proteinExistence type="predicted"/>
<sequence>MDLYKHLQVEYNGIRDVITKYTSEGNIVNFLDGLKKGIEEKDLEIIKYTVGEIFNWYQKNISKINTNKYVFSKEEHARNFKLIDEFQKELENYHFQDEQSEPNIDIKNTIPKIFLSHKSDDIKYGNAIEKLICGLGVRNDQLIYTSHPLHKIPLDTDIYEYLRNNIDRNMFMIILWSNTYLESPACLNEMGAAWVVQSDYTNIYTPDFDFGNPKYHECSVDTRKMGAVLNGTANCKASIIELKNKILKIFDLTIEEQYWTYLLDQFLDDIAED</sequence>
<accession>A0A1D3TXQ2</accession>
<dbReference type="InterPro" id="IPR035897">
    <property type="entry name" value="Toll_tir_struct_dom_sf"/>
</dbReference>
<name>A0A1D3TXQ2_9FIRM</name>
<reference evidence="1 2" key="1">
    <citation type="submission" date="2016-09" db="EMBL/GenBank/DDBJ databases">
        <authorList>
            <person name="Capua I."/>
            <person name="De Benedictis P."/>
            <person name="Joannis T."/>
            <person name="Lombin L.H."/>
            <person name="Cattoli G."/>
        </authorList>
    </citation>
    <scope>NUCLEOTIDE SEQUENCE [LARGE SCALE GENOMIC DNA]</scope>
    <source>
        <strain evidence="1 2">GluBS11</strain>
    </source>
</reference>
<dbReference type="Proteomes" id="UP000199315">
    <property type="component" value="Unassembled WGS sequence"/>
</dbReference>
<evidence type="ECO:0000313" key="2">
    <source>
        <dbReference type="Proteomes" id="UP000199315"/>
    </source>
</evidence>
<organism evidence="1 2">
    <name type="scientific">Anaerobium acetethylicum</name>
    <dbReference type="NCBI Taxonomy" id="1619234"/>
    <lineage>
        <taxon>Bacteria</taxon>
        <taxon>Bacillati</taxon>
        <taxon>Bacillota</taxon>
        <taxon>Clostridia</taxon>
        <taxon>Lachnospirales</taxon>
        <taxon>Lachnospiraceae</taxon>
        <taxon>Anaerobium</taxon>
    </lineage>
</organism>
<dbReference type="Gene3D" id="3.40.50.10140">
    <property type="entry name" value="Toll/interleukin-1 receptor homology (TIR) domain"/>
    <property type="match status" value="1"/>
</dbReference>
<dbReference type="RefSeq" id="WP_091236421.1">
    <property type="nucleotide sequence ID" value="NZ_FMKA01000033.1"/>
</dbReference>
<dbReference type="STRING" id="1619234.SAMN05421730_10339"/>
<dbReference type="EMBL" id="FMKA01000033">
    <property type="protein sequence ID" value="SCP99139.1"/>
    <property type="molecule type" value="Genomic_DNA"/>
</dbReference>
<dbReference type="AlphaFoldDB" id="A0A1D3TXQ2"/>
<dbReference type="SUPFAM" id="SSF52200">
    <property type="entry name" value="Toll/Interleukin receptor TIR domain"/>
    <property type="match status" value="1"/>
</dbReference>
<evidence type="ECO:0008006" key="3">
    <source>
        <dbReference type="Google" id="ProtNLM"/>
    </source>
</evidence>
<keyword evidence="2" id="KW-1185">Reference proteome</keyword>
<dbReference type="OrthoDB" id="4772211at2"/>
<protein>
    <recommendedName>
        <fullName evidence="3">TIR domain-containing protein</fullName>
    </recommendedName>
</protein>
<evidence type="ECO:0000313" key="1">
    <source>
        <dbReference type="EMBL" id="SCP99139.1"/>
    </source>
</evidence>
<gene>
    <name evidence="1" type="ORF">SAMN05421730_10339</name>
</gene>